<dbReference type="AlphaFoldDB" id="A0A6C7E7Z3"/>
<feature type="transmembrane region" description="Helical" evidence="12">
    <location>
        <begin position="129"/>
        <end position="153"/>
    </location>
</feature>
<proteinExistence type="inferred from homology"/>
<dbReference type="GO" id="GO:0005886">
    <property type="term" value="C:plasma membrane"/>
    <property type="evidence" value="ECO:0007669"/>
    <property type="project" value="UniProtKB-SubCell"/>
</dbReference>
<comment type="similarity">
    <text evidence="3">Belongs to the CcmB/CycW/HelB family.</text>
</comment>
<feature type="transmembrane region" description="Helical" evidence="12">
    <location>
        <begin position="49"/>
        <end position="70"/>
    </location>
</feature>
<dbReference type="InterPro" id="IPR026031">
    <property type="entry name" value="Cyt_c_CcmB_bac"/>
</dbReference>
<evidence type="ECO:0000256" key="2">
    <source>
        <dbReference type="ARBA" id="ARBA00004429"/>
    </source>
</evidence>
<evidence type="ECO:0000256" key="4">
    <source>
        <dbReference type="ARBA" id="ARBA00016452"/>
    </source>
</evidence>
<keyword evidence="7" id="KW-0997">Cell inner membrane</keyword>
<dbReference type="GO" id="GO:0017004">
    <property type="term" value="P:cytochrome complex assembly"/>
    <property type="evidence" value="ECO:0007669"/>
    <property type="project" value="UniProtKB-KW"/>
</dbReference>
<dbReference type="InterPro" id="IPR003544">
    <property type="entry name" value="Cyt_c_biogenesis_CcmB"/>
</dbReference>
<evidence type="ECO:0000256" key="12">
    <source>
        <dbReference type="SAM" id="Phobius"/>
    </source>
</evidence>
<evidence type="ECO:0000256" key="6">
    <source>
        <dbReference type="ARBA" id="ARBA00022475"/>
    </source>
</evidence>
<dbReference type="KEGG" id="aym:YM304_09610"/>
<dbReference type="PANTHER" id="PTHR30070">
    <property type="entry name" value="HEME EXPORTER PROTEIN B"/>
    <property type="match status" value="1"/>
</dbReference>
<feature type="transmembrane region" description="Helical" evidence="12">
    <location>
        <begin position="165"/>
        <end position="183"/>
    </location>
</feature>
<feature type="transmembrane region" description="Helical" evidence="12">
    <location>
        <begin position="23"/>
        <end position="43"/>
    </location>
</feature>
<evidence type="ECO:0000256" key="1">
    <source>
        <dbReference type="ARBA" id="ARBA00002442"/>
    </source>
</evidence>
<organism evidence="13 14">
    <name type="scientific">Ilumatobacter coccineus (strain NBRC 103263 / KCTC 29153 / YM16-304)</name>
    <dbReference type="NCBI Taxonomy" id="1313172"/>
    <lineage>
        <taxon>Bacteria</taxon>
        <taxon>Bacillati</taxon>
        <taxon>Actinomycetota</taxon>
        <taxon>Acidimicrobiia</taxon>
        <taxon>Acidimicrobiales</taxon>
        <taxon>Ilumatobacteraceae</taxon>
        <taxon>Ilumatobacter</taxon>
    </lineage>
</organism>
<dbReference type="OrthoDB" id="9812809at2"/>
<evidence type="ECO:0000256" key="8">
    <source>
        <dbReference type="ARBA" id="ARBA00022692"/>
    </source>
</evidence>
<comment type="function">
    <text evidence="1">Required for the export of heme to the periplasm for the biogenesis of c-type cytochromes.</text>
</comment>
<evidence type="ECO:0000256" key="11">
    <source>
        <dbReference type="ARBA" id="ARBA00023136"/>
    </source>
</evidence>
<keyword evidence="14" id="KW-1185">Reference proteome</keyword>
<evidence type="ECO:0000256" key="7">
    <source>
        <dbReference type="ARBA" id="ARBA00022519"/>
    </source>
</evidence>
<keyword evidence="11 12" id="KW-0472">Membrane</keyword>
<dbReference type="Pfam" id="PF03379">
    <property type="entry name" value="CcmB"/>
    <property type="match status" value="1"/>
</dbReference>
<feature type="transmembrane region" description="Helical" evidence="12">
    <location>
        <begin position="101"/>
        <end position="123"/>
    </location>
</feature>
<dbReference type="PRINTS" id="PR01414">
    <property type="entry name" value="CCMBBIOGNSIS"/>
</dbReference>
<comment type="subcellular location">
    <subcellularLocation>
        <location evidence="2">Cell inner membrane</location>
        <topology evidence="2">Multi-pass membrane protein</topology>
    </subcellularLocation>
</comment>
<dbReference type="Proteomes" id="UP000011863">
    <property type="component" value="Chromosome"/>
</dbReference>
<dbReference type="PANTHER" id="PTHR30070:SF1">
    <property type="entry name" value="CYTOCHROME C BIOGENESIS B-RELATED"/>
    <property type="match status" value="1"/>
</dbReference>
<keyword evidence="5" id="KW-0813">Transport</keyword>
<keyword evidence="8 12" id="KW-0812">Transmembrane</keyword>
<keyword evidence="6" id="KW-1003">Cell membrane</keyword>
<dbReference type="GO" id="GO:0015232">
    <property type="term" value="F:heme transmembrane transporter activity"/>
    <property type="evidence" value="ECO:0007669"/>
    <property type="project" value="InterPro"/>
</dbReference>
<evidence type="ECO:0000313" key="14">
    <source>
        <dbReference type="Proteomes" id="UP000011863"/>
    </source>
</evidence>
<dbReference type="RefSeq" id="WP_015440522.1">
    <property type="nucleotide sequence ID" value="NC_020520.1"/>
</dbReference>
<accession>A0A6C7E7Z3</accession>
<evidence type="ECO:0000256" key="5">
    <source>
        <dbReference type="ARBA" id="ARBA00022448"/>
    </source>
</evidence>
<evidence type="ECO:0000256" key="10">
    <source>
        <dbReference type="ARBA" id="ARBA00022989"/>
    </source>
</evidence>
<gene>
    <name evidence="13" type="primary">ccmB</name>
    <name evidence="13" type="ORF">YM304_09610</name>
</gene>
<feature type="transmembrane region" description="Helical" evidence="12">
    <location>
        <begin position="203"/>
        <end position="226"/>
    </location>
</feature>
<keyword evidence="10 12" id="KW-1133">Transmembrane helix</keyword>
<sequence>MNAWQVARLIARKDLRIERRSRIITNQVLPFAGVTMVIFAFALDANTDVLRVVSPGLVWLATMFSLLILVQRTFAVEADDGALDAMRVAGVDARAIFLGKAIGLAIQLLVLEVLLLLTAVVLYGETVRLEGAVLLVTTLISATCGLAAVGTLYGGLAAGFKGRETLLPLLTLPAVAPVLIGATRAVESALGTAGAAVSEGWQWVSLLTVFAVAFGVGGALAFGPLIDE</sequence>
<evidence type="ECO:0000313" key="13">
    <source>
        <dbReference type="EMBL" id="BAN01275.1"/>
    </source>
</evidence>
<protein>
    <recommendedName>
        <fullName evidence="4">Heme exporter protein B</fullName>
    </recommendedName>
</protein>
<name>A0A6C7E7Z3_ILUCY</name>
<dbReference type="GO" id="GO:1903607">
    <property type="term" value="P:cytochrome c biosynthetic process"/>
    <property type="evidence" value="ECO:0007669"/>
    <property type="project" value="TreeGrafter"/>
</dbReference>
<evidence type="ECO:0000256" key="3">
    <source>
        <dbReference type="ARBA" id="ARBA00010544"/>
    </source>
</evidence>
<reference evidence="13 14" key="1">
    <citation type="journal article" date="2013" name="Int. J. Syst. Evol. Microbiol.">
        <title>Ilumatobacter nonamiense sp. nov. and Ilumatobacter coccineum sp. nov., isolated from seashore sand.</title>
        <authorList>
            <person name="Matsumoto A."/>
            <person name="Kasai H."/>
            <person name="Matsuo Y."/>
            <person name="Shizuri Y."/>
            <person name="Ichikawa N."/>
            <person name="Fujita N."/>
            <person name="Omura S."/>
            <person name="Takahashi Y."/>
        </authorList>
    </citation>
    <scope>NUCLEOTIDE SEQUENCE [LARGE SCALE GENOMIC DNA]</scope>
    <source>
        <strain evidence="14">NBRC 103263 / KCTC 29153 / YM16-304</strain>
    </source>
</reference>
<evidence type="ECO:0000256" key="9">
    <source>
        <dbReference type="ARBA" id="ARBA00022748"/>
    </source>
</evidence>
<dbReference type="PIRSF" id="PIRSF002764">
    <property type="entry name" value="CcmB"/>
    <property type="match status" value="1"/>
</dbReference>
<keyword evidence="9" id="KW-0201">Cytochrome c-type biogenesis</keyword>
<dbReference type="EMBL" id="AP012057">
    <property type="protein sequence ID" value="BAN01275.1"/>
    <property type="molecule type" value="Genomic_DNA"/>
</dbReference>